<feature type="domain" description="DUF4283" evidence="1">
    <location>
        <begin position="39"/>
        <end position="121"/>
    </location>
</feature>
<dbReference type="PANTHER" id="PTHR31286">
    <property type="entry name" value="GLYCINE-RICH CELL WALL STRUCTURAL PROTEIN 1.8-LIKE"/>
    <property type="match status" value="1"/>
</dbReference>
<dbReference type="Proteomes" id="UP000525078">
    <property type="component" value="Unassembled WGS sequence"/>
</dbReference>
<dbReference type="EMBL" id="JAATIP010000011">
    <property type="protein sequence ID" value="KAF4394186.1"/>
    <property type="molecule type" value="Genomic_DNA"/>
</dbReference>
<gene>
    <name evidence="2" type="ORF">F8388_005820</name>
    <name evidence="3" type="ORF">G4B88_005962</name>
</gene>
<dbReference type="Pfam" id="PF14111">
    <property type="entry name" value="DUF4283"/>
    <property type="match status" value="1"/>
</dbReference>
<dbReference type="PANTHER" id="PTHR31286:SF167">
    <property type="entry name" value="OS09G0268800 PROTEIN"/>
    <property type="match status" value="1"/>
</dbReference>
<evidence type="ECO:0000313" key="5">
    <source>
        <dbReference type="Proteomes" id="UP000583929"/>
    </source>
</evidence>
<name>A0A7J6HFW5_CANSA</name>
<protein>
    <recommendedName>
        <fullName evidence="1">DUF4283 domain-containing protein</fullName>
    </recommendedName>
</protein>
<dbReference type="InterPro" id="IPR040256">
    <property type="entry name" value="At4g02000-like"/>
</dbReference>
<dbReference type="InterPro" id="IPR025558">
    <property type="entry name" value="DUF4283"/>
</dbReference>
<keyword evidence="5" id="KW-1185">Reference proteome</keyword>
<proteinExistence type="predicted"/>
<organism evidence="2 4">
    <name type="scientific">Cannabis sativa</name>
    <name type="common">Hemp</name>
    <name type="synonym">Marijuana</name>
    <dbReference type="NCBI Taxonomy" id="3483"/>
    <lineage>
        <taxon>Eukaryota</taxon>
        <taxon>Viridiplantae</taxon>
        <taxon>Streptophyta</taxon>
        <taxon>Embryophyta</taxon>
        <taxon>Tracheophyta</taxon>
        <taxon>Spermatophyta</taxon>
        <taxon>Magnoliopsida</taxon>
        <taxon>eudicotyledons</taxon>
        <taxon>Gunneridae</taxon>
        <taxon>Pentapetalae</taxon>
        <taxon>rosids</taxon>
        <taxon>fabids</taxon>
        <taxon>Rosales</taxon>
        <taxon>Cannabaceae</taxon>
        <taxon>Cannabis</taxon>
    </lineage>
</organism>
<accession>A0A7J6HFW5</accession>
<dbReference type="EMBL" id="JAATIQ010000001">
    <property type="protein sequence ID" value="KAF4404576.1"/>
    <property type="molecule type" value="Genomic_DNA"/>
</dbReference>
<evidence type="ECO:0000313" key="4">
    <source>
        <dbReference type="Proteomes" id="UP000525078"/>
    </source>
</evidence>
<dbReference type="Proteomes" id="UP000583929">
    <property type="component" value="Unassembled WGS sequence"/>
</dbReference>
<evidence type="ECO:0000259" key="1">
    <source>
        <dbReference type="Pfam" id="PF14111"/>
    </source>
</evidence>
<evidence type="ECO:0000313" key="3">
    <source>
        <dbReference type="EMBL" id="KAF4404576.1"/>
    </source>
</evidence>
<reference evidence="4 5" key="1">
    <citation type="journal article" date="2020" name="bioRxiv">
        <title>Sequence and annotation of 42 cannabis genomes reveals extensive copy number variation in cannabinoid synthesis and pathogen resistance genes.</title>
        <authorList>
            <person name="Mckernan K.J."/>
            <person name="Helbert Y."/>
            <person name="Kane L.T."/>
            <person name="Ebling H."/>
            <person name="Zhang L."/>
            <person name="Liu B."/>
            <person name="Eaton Z."/>
            <person name="Mclaughlin S."/>
            <person name="Kingan S."/>
            <person name="Baybayan P."/>
            <person name="Concepcion G."/>
            <person name="Jordan M."/>
            <person name="Riva A."/>
            <person name="Barbazuk W."/>
            <person name="Harkins T."/>
        </authorList>
    </citation>
    <scope>NUCLEOTIDE SEQUENCE [LARGE SCALE GENOMIC DNA]</scope>
    <source>
        <strain evidence="4 5">cv. Jamaican Lion 4</strain>
        <strain evidence="3">Father</strain>
        <strain evidence="2">Mother</strain>
        <tissue evidence="2">Leaf</tissue>
    </source>
</reference>
<comment type="caution">
    <text evidence="2">The sequence shown here is derived from an EMBL/GenBank/DDBJ whole genome shotgun (WGS) entry which is preliminary data.</text>
</comment>
<evidence type="ECO:0000313" key="2">
    <source>
        <dbReference type="EMBL" id="KAF4394186.1"/>
    </source>
</evidence>
<dbReference type="AlphaFoldDB" id="A0A7J6HFW5"/>
<sequence>MSMDEVGDSTSGINGRCLSLKKVSISPAPSVVTTNILSKLCIFGKIISSKTFTAKDVEHGCSILWKTRFRVEPIDNVLAGSNTFRFIFENGAVYRKILEQGPWCVKGDMLALLSWSSGFGAKDPSFNSIRFWIQIHLLPHDYYSRTNANMLGALAGKVVTIELEESKPVTWKSWIRVLVEVDVNRPLCCDYFFKTMAHPQSKYESCFSVNPAGVAVENMVEKGKREFVVGGDLFGGEMVVGRDNGGGAMVVCQEVSPAPVLEKGASAPPRGAGPLTRAEASRSMHGWALRSRGGGLVRTAWRPKAAGEETEAVPHLGELSLSPVLNHGKLPDLLPSSEMRLNCVENDELGFASGRMCRDNRVNRLNPFGDHVACENGGSDYLKNLNMLCGPPELARDWPLGSNNGLEYNYKLNSKA</sequence>